<comment type="caution">
    <text evidence="1">The sequence shown here is derived from an EMBL/GenBank/DDBJ whole genome shotgun (WGS) entry which is preliminary data.</text>
</comment>
<dbReference type="AlphaFoldDB" id="A0A7K1U572"/>
<keyword evidence="2" id="KW-1185">Reference proteome</keyword>
<dbReference type="EMBL" id="WRXN01000006">
    <property type="protein sequence ID" value="MVT09508.1"/>
    <property type="molecule type" value="Genomic_DNA"/>
</dbReference>
<evidence type="ECO:0000313" key="2">
    <source>
        <dbReference type="Proteomes" id="UP000461730"/>
    </source>
</evidence>
<dbReference type="Pfam" id="PF14022">
    <property type="entry name" value="DUF4238"/>
    <property type="match status" value="1"/>
</dbReference>
<proteinExistence type="predicted"/>
<dbReference type="RefSeq" id="WP_157306958.1">
    <property type="nucleotide sequence ID" value="NZ_WRXN01000006.1"/>
</dbReference>
<gene>
    <name evidence="1" type="ORF">GO493_14660</name>
</gene>
<dbReference type="Proteomes" id="UP000461730">
    <property type="component" value="Unassembled WGS sequence"/>
</dbReference>
<evidence type="ECO:0000313" key="1">
    <source>
        <dbReference type="EMBL" id="MVT09508.1"/>
    </source>
</evidence>
<protein>
    <submittedName>
        <fullName evidence="1">DUF4238 domain-containing protein</fullName>
    </submittedName>
</protein>
<dbReference type="InterPro" id="IPR025332">
    <property type="entry name" value="DUF4238"/>
</dbReference>
<name>A0A7K1U572_9BACT</name>
<organism evidence="1 2">
    <name type="scientific">Chitinophaga tropicalis</name>
    <dbReference type="NCBI Taxonomy" id="2683588"/>
    <lineage>
        <taxon>Bacteria</taxon>
        <taxon>Pseudomonadati</taxon>
        <taxon>Bacteroidota</taxon>
        <taxon>Chitinophagia</taxon>
        <taxon>Chitinophagales</taxon>
        <taxon>Chitinophagaceae</taxon>
        <taxon>Chitinophaga</taxon>
    </lineage>
</organism>
<reference evidence="1 2" key="1">
    <citation type="submission" date="2019-12" db="EMBL/GenBank/DDBJ databases">
        <title>Chitinophaga sp. strain ysch24 (GDMCC 1.1355), whole genome shotgun sequence.</title>
        <authorList>
            <person name="Zhang X."/>
        </authorList>
    </citation>
    <scope>NUCLEOTIDE SEQUENCE [LARGE SCALE GENOMIC DNA]</scope>
    <source>
        <strain evidence="2">ysch24</strain>
    </source>
</reference>
<sequence length="355" mass="41172">MAEKKKQHYVSQFLLRKFGNKDNATMINAYNLKIGKLIMPTAIKGQAQDKFYYGEDLTFENFLSVVEERAAPIIHRICEENTVAFGERKEYSFLLHYLMLYSFRTKANVNKTFDHLNSMFKEIAPYISDFENIDFEHLRLSHPEPAAYNLAYFMDNWVVCADLELFLIINDTEEDFIISDNPLVNFNPLMLRRSAYHLAEGLLNKGLILFLPVSPKHCLMLCDPWAYDVYCAGNTVTLDNIDDLNNINTLQAISADQNIYFTDGTDVQQLVATATKAGSLRENRTISEIIDHPQQKGVKQQFGYYVSHRFCPELSFLREGKEASVYNINEHSDYTRNKEIVDWIKMDKRALHRPQ</sequence>
<accession>A0A7K1U572</accession>